<dbReference type="Gene3D" id="2.30.130.40">
    <property type="entry name" value="LON domain-like"/>
    <property type="match status" value="1"/>
</dbReference>
<dbReference type="SUPFAM" id="SSF88697">
    <property type="entry name" value="PUA domain-like"/>
    <property type="match status" value="1"/>
</dbReference>
<organism evidence="2 3">
    <name type="scientific">Candidatus Bealeia paramacronuclearis</name>
    <dbReference type="NCBI Taxonomy" id="1921001"/>
    <lineage>
        <taxon>Bacteria</taxon>
        <taxon>Pseudomonadati</taxon>
        <taxon>Pseudomonadota</taxon>
        <taxon>Alphaproteobacteria</taxon>
        <taxon>Holosporales</taxon>
        <taxon>Holosporaceae</taxon>
        <taxon>Candidatus Bealeia</taxon>
    </lineage>
</organism>
<dbReference type="InterPro" id="IPR003111">
    <property type="entry name" value="Lon_prtase_N"/>
</dbReference>
<dbReference type="RefSeq" id="WP_331255638.1">
    <property type="nucleotide sequence ID" value="NZ_CP133270.1"/>
</dbReference>
<gene>
    <name evidence="2" type="ORF">Bealeia1_01003</name>
</gene>
<sequence length="214" mass="24462">MRDIKLPEIVLLHPLAGTVLLPRAQTTLSFQTTQELEIFQKGLLSEGRYIGFVQPMAQKADQEMPLFRHGSLARITGFQESETGRIFVSFEGVSRFEILEKLSPVGGLHYARVCYEAYQGDLKEIHKDPFVDRLRLLSALKIYLQDQDMIMDWDDIEEISDEFLLNSLAQTCPFDNVEKQALLETKTLAERCEIMTTLIEMASLTGKGRMISYH</sequence>
<dbReference type="Proteomes" id="UP001330434">
    <property type="component" value="Chromosome"/>
</dbReference>
<dbReference type="InterPro" id="IPR015947">
    <property type="entry name" value="PUA-like_sf"/>
</dbReference>
<dbReference type="EMBL" id="CP133270">
    <property type="protein sequence ID" value="WVX66816.1"/>
    <property type="molecule type" value="Genomic_DNA"/>
</dbReference>
<accession>A0ABZ2C333</accession>
<reference evidence="2 3" key="1">
    <citation type="journal article" date="2024" name="Environ. Microbiol.">
        <title>Novel evolutionary insights on the interactions of the Holosporales (Alphaproteobacteria) with eukaryotic hosts from comparative genomics.</title>
        <authorList>
            <person name="Giovannini M."/>
            <person name="Petroni G."/>
            <person name="Castelli M."/>
        </authorList>
    </citation>
    <scope>NUCLEOTIDE SEQUENCE [LARGE SCALE GENOMIC DNA]</scope>
    <source>
        <strain evidence="2 3">US_Bl 15I1</strain>
    </source>
</reference>
<evidence type="ECO:0000259" key="1">
    <source>
        <dbReference type="PROSITE" id="PS51787"/>
    </source>
</evidence>
<dbReference type="Pfam" id="PF02190">
    <property type="entry name" value="LON_substr_bdg"/>
    <property type="match status" value="1"/>
</dbReference>
<name>A0ABZ2C333_9PROT</name>
<keyword evidence="3" id="KW-1185">Reference proteome</keyword>
<evidence type="ECO:0000313" key="3">
    <source>
        <dbReference type="Proteomes" id="UP001330434"/>
    </source>
</evidence>
<proteinExistence type="predicted"/>
<feature type="domain" description="Lon N-terminal" evidence="1">
    <location>
        <begin position="6"/>
        <end position="203"/>
    </location>
</feature>
<dbReference type="SMART" id="SM00464">
    <property type="entry name" value="LON"/>
    <property type="match status" value="1"/>
</dbReference>
<dbReference type="InterPro" id="IPR046336">
    <property type="entry name" value="Lon_prtase_N_sf"/>
</dbReference>
<protein>
    <submittedName>
        <fullName evidence="2">LON peptidase substrate-binding domain-containing protein</fullName>
    </submittedName>
</protein>
<evidence type="ECO:0000313" key="2">
    <source>
        <dbReference type="EMBL" id="WVX66816.1"/>
    </source>
</evidence>
<dbReference type="PROSITE" id="PS51787">
    <property type="entry name" value="LON_N"/>
    <property type="match status" value="1"/>
</dbReference>